<accession>A0A6A4RDT7</accession>
<dbReference type="Proteomes" id="UP000441586">
    <property type="component" value="Unassembled WGS sequence"/>
</dbReference>
<name>A0A6A4RDT7_9RHOB</name>
<evidence type="ECO:0000313" key="2">
    <source>
        <dbReference type="EMBL" id="KAE9627958.1"/>
    </source>
</evidence>
<keyword evidence="2" id="KW-0540">Nuclease</keyword>
<keyword evidence="2" id="KW-0255">Endonuclease</keyword>
<dbReference type="Pfam" id="PF13391">
    <property type="entry name" value="HNH_2"/>
    <property type="match status" value="1"/>
</dbReference>
<proteinExistence type="predicted"/>
<feature type="domain" description="HNH nuclease" evidence="1">
    <location>
        <begin position="222"/>
        <end position="271"/>
    </location>
</feature>
<organism evidence="2 3">
    <name type="scientific">Parasedimentitalea maritima</name>
    <dbReference type="NCBI Taxonomy" id="2578117"/>
    <lineage>
        <taxon>Bacteria</taxon>
        <taxon>Pseudomonadati</taxon>
        <taxon>Pseudomonadota</taxon>
        <taxon>Alphaproteobacteria</taxon>
        <taxon>Rhodobacterales</taxon>
        <taxon>Paracoccaceae</taxon>
        <taxon>Parasedimentitalea</taxon>
    </lineage>
</organism>
<evidence type="ECO:0000259" key="1">
    <source>
        <dbReference type="Pfam" id="PF13391"/>
    </source>
</evidence>
<sequence length="320" mass="35648">MLALNDSLKGLEDPHLSALLWFNDNRGRRVSWAEMKERADQGVRLSSAPKGIYKPIYTDHALSVRTLQDGPYPDKDVEYRPDGSWTCQYFQERHDPAERDRSAGNRGLMLCMELCIPVGFLIKRQDKPRAEYDVLGLGFVTNWENGYFTISGLADNGELNLEEIEQDATTARAKVLSVSEPQAPQGELSDQDLREFALSLVAKRRGQAGFRNALIEAYGARCCITGCDVLAGLEAAHISPYRGDHSNGIPNGLLLRADIHSLFDQGFLAIDGRYRVLLAPEIRGSEHYDTLNGSFISLPENEGQRPGFEALNAHRIWAGL</sequence>
<evidence type="ECO:0000313" key="3">
    <source>
        <dbReference type="Proteomes" id="UP000441586"/>
    </source>
</evidence>
<keyword evidence="2" id="KW-0378">Hydrolase</keyword>
<dbReference type="InterPro" id="IPR003615">
    <property type="entry name" value="HNH_nuc"/>
</dbReference>
<comment type="caution">
    <text evidence="2">The sequence shown here is derived from an EMBL/GenBank/DDBJ whole genome shotgun (WGS) entry which is preliminary data.</text>
</comment>
<dbReference type="EMBL" id="WSFO01000011">
    <property type="protein sequence ID" value="KAE9627958.1"/>
    <property type="molecule type" value="Genomic_DNA"/>
</dbReference>
<gene>
    <name evidence="2" type="ORF">GP644_17865</name>
</gene>
<dbReference type="AlphaFoldDB" id="A0A6A4RDT7"/>
<dbReference type="GO" id="GO:0004519">
    <property type="term" value="F:endonuclease activity"/>
    <property type="evidence" value="ECO:0007669"/>
    <property type="project" value="UniProtKB-KW"/>
</dbReference>
<dbReference type="RefSeq" id="WP_158980679.1">
    <property type="nucleotide sequence ID" value="NZ_WSFO01000011.1"/>
</dbReference>
<protein>
    <submittedName>
        <fullName evidence="2">HNH endonuclease</fullName>
    </submittedName>
</protein>
<reference evidence="2 3" key="1">
    <citation type="submission" date="2019-12" db="EMBL/GenBank/DDBJ databases">
        <authorList>
            <person name="Zhang Y.-J."/>
        </authorList>
    </citation>
    <scope>NUCLEOTIDE SEQUENCE [LARGE SCALE GENOMIC DNA]</scope>
    <source>
        <strain evidence="2 3">H18S-6</strain>
    </source>
</reference>